<dbReference type="RefSeq" id="WP_127889113.1">
    <property type="nucleotide sequence ID" value="NZ_CP015880.1"/>
</dbReference>
<proteinExistence type="predicted"/>
<name>A0ABY8HM13_ENSAD</name>
<protein>
    <submittedName>
        <fullName evidence="2">Uncharacterized protein</fullName>
    </submittedName>
</protein>
<reference evidence="2 3" key="1">
    <citation type="submission" date="2023-03" db="EMBL/GenBank/DDBJ databases">
        <title>Comparative genome and transcriptome analysis combination mining strategies for increasing vitamin B12 production of Ensifer adhaerens strain.</title>
        <authorList>
            <person name="Yongheng L."/>
        </authorList>
    </citation>
    <scope>NUCLEOTIDE SEQUENCE [LARGE SCALE GENOMIC DNA]</scope>
    <source>
        <strain evidence="2 3">Casida A-T305</strain>
    </source>
</reference>
<evidence type="ECO:0000313" key="2">
    <source>
        <dbReference type="EMBL" id="WFP92565.1"/>
    </source>
</evidence>
<feature type="region of interest" description="Disordered" evidence="1">
    <location>
        <begin position="28"/>
        <end position="61"/>
    </location>
</feature>
<organism evidence="2 3">
    <name type="scientific">Ensifer adhaerens</name>
    <name type="common">Sinorhizobium morelense</name>
    <dbReference type="NCBI Taxonomy" id="106592"/>
    <lineage>
        <taxon>Bacteria</taxon>
        <taxon>Pseudomonadati</taxon>
        <taxon>Pseudomonadota</taxon>
        <taxon>Alphaproteobacteria</taxon>
        <taxon>Hyphomicrobiales</taxon>
        <taxon>Rhizobiaceae</taxon>
        <taxon>Sinorhizobium/Ensifer group</taxon>
        <taxon>Ensifer</taxon>
    </lineage>
</organism>
<dbReference type="EMBL" id="CP121308">
    <property type="protein sequence ID" value="WFP92565.1"/>
    <property type="molecule type" value="Genomic_DNA"/>
</dbReference>
<gene>
    <name evidence="2" type="ORF">P4B07_09460</name>
</gene>
<keyword evidence="3" id="KW-1185">Reference proteome</keyword>
<evidence type="ECO:0000256" key="1">
    <source>
        <dbReference type="SAM" id="MobiDB-lite"/>
    </source>
</evidence>
<evidence type="ECO:0000313" key="3">
    <source>
        <dbReference type="Proteomes" id="UP001214094"/>
    </source>
</evidence>
<dbReference type="Proteomes" id="UP001214094">
    <property type="component" value="Chromosome"/>
</dbReference>
<sequence length="61" mass="7274">MRYVETLKRLFRVKPEIRHVGLVLTVAKPASQKARERPQERHDSSGILKRSRDTQERHRLL</sequence>
<feature type="compositionally biased region" description="Basic and acidic residues" evidence="1">
    <location>
        <begin position="33"/>
        <end position="61"/>
    </location>
</feature>
<dbReference type="GeneID" id="42983313"/>
<accession>A0ABY8HM13</accession>